<organism evidence="1 2">
    <name type="scientific">Thelephora terrestris</name>
    <dbReference type="NCBI Taxonomy" id="56493"/>
    <lineage>
        <taxon>Eukaryota</taxon>
        <taxon>Fungi</taxon>
        <taxon>Dikarya</taxon>
        <taxon>Basidiomycota</taxon>
        <taxon>Agaricomycotina</taxon>
        <taxon>Agaricomycetes</taxon>
        <taxon>Thelephorales</taxon>
        <taxon>Thelephoraceae</taxon>
        <taxon>Thelephora</taxon>
    </lineage>
</organism>
<gene>
    <name evidence="1" type="ORF">BJ322DRAFT_558472</name>
</gene>
<comment type="caution">
    <text evidence="1">The sequence shown here is derived from an EMBL/GenBank/DDBJ whole genome shotgun (WGS) entry which is preliminary data.</text>
</comment>
<proteinExistence type="predicted"/>
<reference evidence="1" key="2">
    <citation type="submission" date="2020-11" db="EMBL/GenBank/DDBJ databases">
        <authorList>
            <consortium name="DOE Joint Genome Institute"/>
            <person name="Kuo A."/>
            <person name="Miyauchi S."/>
            <person name="Kiss E."/>
            <person name="Drula E."/>
            <person name="Kohler A."/>
            <person name="Sanchez-Garcia M."/>
            <person name="Andreopoulos B."/>
            <person name="Barry K.W."/>
            <person name="Bonito G."/>
            <person name="Buee M."/>
            <person name="Carver A."/>
            <person name="Chen C."/>
            <person name="Cichocki N."/>
            <person name="Clum A."/>
            <person name="Culley D."/>
            <person name="Crous P.W."/>
            <person name="Fauchery L."/>
            <person name="Girlanda M."/>
            <person name="Hayes R."/>
            <person name="Keri Z."/>
            <person name="Labutti K."/>
            <person name="Lipzen A."/>
            <person name="Lombard V."/>
            <person name="Magnuson J."/>
            <person name="Maillard F."/>
            <person name="Morin E."/>
            <person name="Murat C."/>
            <person name="Nolan M."/>
            <person name="Ohm R."/>
            <person name="Pangilinan J."/>
            <person name="Pereira M."/>
            <person name="Perotto S."/>
            <person name="Peter M."/>
            <person name="Riley R."/>
            <person name="Sitrit Y."/>
            <person name="Stielow B."/>
            <person name="Szollosi G."/>
            <person name="Zifcakova L."/>
            <person name="Stursova M."/>
            <person name="Spatafora J.W."/>
            <person name="Tedersoo L."/>
            <person name="Vaario L.-M."/>
            <person name="Yamada A."/>
            <person name="Yan M."/>
            <person name="Wang P."/>
            <person name="Xu J."/>
            <person name="Bruns T."/>
            <person name="Baldrian P."/>
            <person name="Vilgalys R."/>
            <person name="Henrissat B."/>
            <person name="Grigoriev I.V."/>
            <person name="Hibbett D."/>
            <person name="Nagy L.G."/>
            <person name="Martin F.M."/>
        </authorList>
    </citation>
    <scope>NUCLEOTIDE SEQUENCE</scope>
    <source>
        <strain evidence="1">UH-Tt-Lm1</strain>
    </source>
</reference>
<accession>A0A9P6LAI4</accession>
<evidence type="ECO:0000313" key="1">
    <source>
        <dbReference type="EMBL" id="KAF9789810.1"/>
    </source>
</evidence>
<keyword evidence="2" id="KW-1185">Reference proteome</keyword>
<evidence type="ECO:0000313" key="2">
    <source>
        <dbReference type="Proteomes" id="UP000736335"/>
    </source>
</evidence>
<sequence>MVFFTGSPAHLDFPQGLSIYDNHSIGQDQYDYPMADTFDFQFGANAGPLYGAEPENQSTPVPSAYHVYTFQHMLDYVQPPTVVPNQLPQALNSPFPSLAQNHVFSFHVPPPRGRWQFTRNPRPVRFGHHGVCPTPTSLPSVPNLTQASNYVEMMMRNGSFRAANEYNRPLFLSCDHANCNPPQNVGLLSRRFPENDRWIQARAVAVSTIPRIKTGIYSLPAEIIDMISEQFPVIDKLTSLGAGELILQTPNRYRAYLVLAATCKDLRRIFYHRACLTKAVPMRSFPVVVRLFKTPDESIHGLLVDSVLRSLAGD</sequence>
<reference evidence="1" key="1">
    <citation type="journal article" date="2020" name="Nat. Commun.">
        <title>Large-scale genome sequencing of mycorrhizal fungi provides insights into the early evolution of symbiotic traits.</title>
        <authorList>
            <person name="Miyauchi S."/>
            <person name="Kiss E."/>
            <person name="Kuo A."/>
            <person name="Drula E."/>
            <person name="Kohler A."/>
            <person name="Sanchez-Garcia M."/>
            <person name="Morin E."/>
            <person name="Andreopoulos B."/>
            <person name="Barry K.W."/>
            <person name="Bonito G."/>
            <person name="Buee M."/>
            <person name="Carver A."/>
            <person name="Chen C."/>
            <person name="Cichocki N."/>
            <person name="Clum A."/>
            <person name="Culley D."/>
            <person name="Crous P.W."/>
            <person name="Fauchery L."/>
            <person name="Girlanda M."/>
            <person name="Hayes R.D."/>
            <person name="Keri Z."/>
            <person name="LaButti K."/>
            <person name="Lipzen A."/>
            <person name="Lombard V."/>
            <person name="Magnuson J."/>
            <person name="Maillard F."/>
            <person name="Murat C."/>
            <person name="Nolan M."/>
            <person name="Ohm R.A."/>
            <person name="Pangilinan J."/>
            <person name="Pereira M.F."/>
            <person name="Perotto S."/>
            <person name="Peter M."/>
            <person name="Pfister S."/>
            <person name="Riley R."/>
            <person name="Sitrit Y."/>
            <person name="Stielow J.B."/>
            <person name="Szollosi G."/>
            <person name="Zifcakova L."/>
            <person name="Stursova M."/>
            <person name="Spatafora J.W."/>
            <person name="Tedersoo L."/>
            <person name="Vaario L.M."/>
            <person name="Yamada A."/>
            <person name="Yan M."/>
            <person name="Wang P."/>
            <person name="Xu J."/>
            <person name="Bruns T."/>
            <person name="Baldrian P."/>
            <person name="Vilgalys R."/>
            <person name="Dunand C."/>
            <person name="Henrissat B."/>
            <person name="Grigoriev I.V."/>
            <person name="Hibbett D."/>
            <person name="Nagy L.G."/>
            <person name="Martin F.M."/>
        </authorList>
    </citation>
    <scope>NUCLEOTIDE SEQUENCE</scope>
    <source>
        <strain evidence="1">UH-Tt-Lm1</strain>
    </source>
</reference>
<dbReference type="Proteomes" id="UP000736335">
    <property type="component" value="Unassembled WGS sequence"/>
</dbReference>
<name>A0A9P6LAI4_9AGAM</name>
<protein>
    <submittedName>
        <fullName evidence="1">Uncharacterized protein</fullName>
    </submittedName>
</protein>
<dbReference type="EMBL" id="WIUZ02000003">
    <property type="protein sequence ID" value="KAF9789810.1"/>
    <property type="molecule type" value="Genomic_DNA"/>
</dbReference>
<dbReference type="AlphaFoldDB" id="A0A9P6LAI4"/>